<accession>A0A3P1CVI7</accession>
<evidence type="ECO:0000313" key="2">
    <source>
        <dbReference type="Proteomes" id="UP000274271"/>
    </source>
</evidence>
<evidence type="ECO:0000313" key="1">
    <source>
        <dbReference type="EMBL" id="RRB17293.1"/>
    </source>
</evidence>
<reference evidence="1 2" key="1">
    <citation type="submission" date="2018-11" db="EMBL/GenBank/DDBJ databases">
        <authorList>
            <person name="Zhou Z."/>
            <person name="Wang G."/>
        </authorList>
    </citation>
    <scope>NUCLEOTIDE SEQUENCE [LARGE SCALE GENOMIC DNA]</scope>
    <source>
        <strain evidence="1 2">KCTC42998</strain>
    </source>
</reference>
<dbReference type="RefSeq" id="WP_124903761.1">
    <property type="nucleotide sequence ID" value="NZ_RQJP01000001.1"/>
</dbReference>
<dbReference type="OrthoDB" id="928068at2"/>
<name>A0A3P1CVI7_9BACT</name>
<sequence length="238" mass="27399">MQHRVFSLIVFLTLPGLRSYGQCVVSQDAQNRVITTCRYYDAKGGFLMNRPDRSQAITQVTYLGSEYLTYPVWQNGTVESGASEKPIPCKIAFNIATNVIKCLFEGDETIYEVQPDAFTVNDMRFISRVSEKGGKTSRAYYLVLYAGKTRVLKQFRCTLSRTKKEAYASDEPFEGTFRQQKTYFIQRNNEKLRVVNLSRKSVLGVLDDQARRLDQYITQRKLDVYQLVDAVAYYDGFQ</sequence>
<dbReference type="EMBL" id="RQJP01000001">
    <property type="protein sequence ID" value="RRB17293.1"/>
    <property type="molecule type" value="Genomic_DNA"/>
</dbReference>
<organism evidence="1 2">
    <name type="scientific">Larkinella knui</name>
    <dbReference type="NCBI Taxonomy" id="2025310"/>
    <lineage>
        <taxon>Bacteria</taxon>
        <taxon>Pseudomonadati</taxon>
        <taxon>Bacteroidota</taxon>
        <taxon>Cytophagia</taxon>
        <taxon>Cytophagales</taxon>
        <taxon>Spirosomataceae</taxon>
        <taxon>Larkinella</taxon>
    </lineage>
</organism>
<keyword evidence="2" id="KW-1185">Reference proteome</keyword>
<protein>
    <submittedName>
        <fullName evidence="1">Uncharacterized protein</fullName>
    </submittedName>
</protein>
<dbReference type="AlphaFoldDB" id="A0A3P1CVI7"/>
<comment type="caution">
    <text evidence="1">The sequence shown here is derived from an EMBL/GenBank/DDBJ whole genome shotgun (WGS) entry which is preliminary data.</text>
</comment>
<gene>
    <name evidence="1" type="ORF">EHT87_03145</name>
</gene>
<dbReference type="Proteomes" id="UP000274271">
    <property type="component" value="Unassembled WGS sequence"/>
</dbReference>
<proteinExistence type="predicted"/>